<dbReference type="EMBL" id="CP014323">
    <property type="protein sequence ID" value="AMJ99325.1"/>
    <property type="molecule type" value="Genomic_DNA"/>
</dbReference>
<name>A0A126Q2D2_ALTMA</name>
<reference evidence="2 3" key="1">
    <citation type="submission" date="2015-12" db="EMBL/GenBank/DDBJ databases">
        <authorList>
            <person name="Shamseldin A."/>
            <person name="Moawad H."/>
            <person name="Abd El-Rahim W.M."/>
            <person name="Sadowsky M.J."/>
        </authorList>
    </citation>
    <scope>NUCLEOTIDE SEQUENCE [LARGE SCALE GENOMIC DNA]</scope>
    <source>
        <strain evidence="2 3">D7</strain>
    </source>
</reference>
<accession>A0A126Q2D2</accession>
<dbReference type="GO" id="GO:0008168">
    <property type="term" value="F:methyltransferase activity"/>
    <property type="evidence" value="ECO:0007669"/>
    <property type="project" value="UniProtKB-KW"/>
</dbReference>
<evidence type="ECO:0000313" key="3">
    <source>
        <dbReference type="Proteomes" id="UP000063991"/>
    </source>
</evidence>
<keyword evidence="2" id="KW-0808">Transferase</keyword>
<dbReference type="InterPro" id="IPR014777">
    <property type="entry name" value="4pyrrole_Mease_sub1"/>
</dbReference>
<evidence type="ECO:0000313" key="2">
    <source>
        <dbReference type="EMBL" id="AMJ99325.1"/>
    </source>
</evidence>
<dbReference type="RefSeq" id="WP_061095664.1">
    <property type="nucleotide sequence ID" value="NZ_CP014323.1"/>
</dbReference>
<dbReference type="Gene3D" id="3.40.1010.10">
    <property type="entry name" value="Cobalt-precorrin-4 Transmethylase, Domain 1"/>
    <property type="match status" value="1"/>
</dbReference>
<keyword evidence="2" id="KW-0489">Methyltransferase</keyword>
<dbReference type="CDD" id="cd19916">
    <property type="entry name" value="OphMA_like"/>
    <property type="match status" value="1"/>
</dbReference>
<dbReference type="Proteomes" id="UP000063991">
    <property type="component" value="Chromosome"/>
</dbReference>
<feature type="domain" description="Tetrapyrrole methylase" evidence="1">
    <location>
        <begin position="15"/>
        <end position="222"/>
    </location>
</feature>
<dbReference type="InterPro" id="IPR035996">
    <property type="entry name" value="4pyrrol_Methylase_sf"/>
</dbReference>
<protein>
    <submittedName>
        <fullName evidence="2">Methylase</fullName>
    </submittedName>
</protein>
<dbReference type="Pfam" id="PF00590">
    <property type="entry name" value="TP_methylase"/>
    <property type="match status" value="1"/>
</dbReference>
<dbReference type="SUPFAM" id="SSF53790">
    <property type="entry name" value="Tetrapyrrole methylase"/>
    <property type="match status" value="1"/>
</dbReference>
<proteinExistence type="predicted"/>
<evidence type="ECO:0000259" key="1">
    <source>
        <dbReference type="Pfam" id="PF00590"/>
    </source>
</evidence>
<dbReference type="GO" id="GO:0032259">
    <property type="term" value="P:methylation"/>
    <property type="evidence" value="ECO:0007669"/>
    <property type="project" value="UniProtKB-KW"/>
</dbReference>
<organism evidence="2 3">
    <name type="scientific">Alteromonas macleodii</name>
    <name type="common">Pseudoalteromonas macleodii</name>
    <dbReference type="NCBI Taxonomy" id="28108"/>
    <lineage>
        <taxon>Bacteria</taxon>
        <taxon>Pseudomonadati</taxon>
        <taxon>Pseudomonadota</taxon>
        <taxon>Gammaproteobacteria</taxon>
        <taxon>Alteromonadales</taxon>
        <taxon>Alteromonadaceae</taxon>
        <taxon>Alteromonas/Salinimonas group</taxon>
        <taxon>Alteromonas</taxon>
    </lineage>
</organism>
<gene>
    <name evidence="2" type="ORF">AVL55_14855</name>
</gene>
<dbReference type="OrthoDB" id="1459304at2"/>
<dbReference type="AlphaFoldDB" id="A0A126Q2D2"/>
<sequence>MTLIQAQQHTPKGSLVVVGTGISVAGQMTIATKSHIENADIVYMGIMNKIAEHVVTNINSNSVSLDDLYQEGKSRAVTYDQMADRIVQSVVEGKKVCVAFYGHPGVFVTPSHEAIRRVRELGLDAQMLPGVSAEDCLIADLGIDPSRFGCQSYEATQFLFRDYRIDPHMTQIIWQIGLAGDATLSVLDANHCGSGLTMLADMLAEHYPEDHELIIYEAATLPLCQPKIQKVLLRDLQFAKPTLISTLVVPSLGMPAYRQDRLARLGLTEQQVINFRSAKVN</sequence>
<dbReference type="InterPro" id="IPR000878">
    <property type="entry name" value="4pyrrol_Mease"/>
</dbReference>